<gene>
    <name evidence="1" type="ORF">FD16_GL001445</name>
</gene>
<dbReference type="EMBL" id="AZGF01000031">
    <property type="protein sequence ID" value="KRM10176.1"/>
    <property type="molecule type" value="Genomic_DNA"/>
</dbReference>
<evidence type="ECO:0000313" key="2">
    <source>
        <dbReference type="Proteomes" id="UP000051820"/>
    </source>
</evidence>
<accession>A0A0R1VWU2</accession>
<dbReference type="AlphaFoldDB" id="A0A0R1VWU2"/>
<keyword evidence="2" id="KW-1185">Reference proteome</keyword>
<reference evidence="1 2" key="1">
    <citation type="journal article" date="2015" name="Genome Announc.">
        <title>Expanding the biotechnology potential of lactobacilli through comparative genomics of 213 strains and associated genera.</title>
        <authorList>
            <person name="Sun Z."/>
            <person name="Harris H.M."/>
            <person name="McCann A."/>
            <person name="Guo C."/>
            <person name="Argimon S."/>
            <person name="Zhang W."/>
            <person name="Yang X."/>
            <person name="Jeffery I.B."/>
            <person name="Cooney J.C."/>
            <person name="Kagawa T.F."/>
            <person name="Liu W."/>
            <person name="Song Y."/>
            <person name="Salvetti E."/>
            <person name="Wrobel A."/>
            <person name="Rasinkangas P."/>
            <person name="Parkhill J."/>
            <person name="Rea M.C."/>
            <person name="O'Sullivan O."/>
            <person name="Ritari J."/>
            <person name="Douillard F.P."/>
            <person name="Paul Ross R."/>
            <person name="Yang R."/>
            <person name="Briner A.E."/>
            <person name="Felis G.E."/>
            <person name="de Vos W.M."/>
            <person name="Barrangou R."/>
            <person name="Klaenhammer T.R."/>
            <person name="Caufield P.W."/>
            <person name="Cui Y."/>
            <person name="Zhang H."/>
            <person name="O'Toole P.W."/>
        </authorList>
    </citation>
    <scope>NUCLEOTIDE SEQUENCE [LARGE SCALE GENOMIC DNA]</scope>
    <source>
        <strain evidence="1 2">DSM 5007</strain>
    </source>
</reference>
<sequence>MTGGKESSIKSGDFFDIIDDKPVIISNPKTGEEITRYNRFKYKMRVTDVYDGYSKLTASSLTGTSSLINKSIAAGLDKKHLNIANNTKVQDVHSRYSYNAISVGDELVKDNS</sequence>
<dbReference type="Proteomes" id="UP000051820">
    <property type="component" value="Unassembled WGS sequence"/>
</dbReference>
<name>A0A0R1VWU2_9LACO</name>
<evidence type="ECO:0000313" key="1">
    <source>
        <dbReference type="EMBL" id="KRM10176.1"/>
    </source>
</evidence>
<protein>
    <submittedName>
        <fullName evidence="1">Uncharacterized protein</fullName>
    </submittedName>
</protein>
<comment type="caution">
    <text evidence="1">The sequence shown here is derived from an EMBL/GenBank/DDBJ whole genome shotgun (WGS) entry which is preliminary data.</text>
</comment>
<proteinExistence type="predicted"/>
<organism evidence="1 2">
    <name type="scientific">Paucilactobacillus suebicus DSM 5007 = KCTC 3549</name>
    <dbReference type="NCBI Taxonomy" id="1423807"/>
    <lineage>
        <taxon>Bacteria</taxon>
        <taxon>Bacillati</taxon>
        <taxon>Bacillota</taxon>
        <taxon>Bacilli</taxon>
        <taxon>Lactobacillales</taxon>
        <taxon>Lactobacillaceae</taxon>
        <taxon>Paucilactobacillus</taxon>
    </lineage>
</organism>
<dbReference type="STRING" id="1423807.FD16_GL001445"/>
<dbReference type="PATRIC" id="fig|1423807.3.peg.1473"/>